<sequence length="240" mass="27917">MFKRAATELLSLDKDDVQSVLRATVHGKNEDVFKCLSLFPYFSGWSEKSIKECCILSSIKRFLQNTVILDCADETHSYTYFIIDGFCEVIQRFVLRLLNKFSTRKVFGIHPNQNAEDDESIVVFVKIGAFGPGECFGLGEDLSNRWIISSTPIRCLVIPRDYLLQHNENNVWPRARQRISASFPNAKQIYQSVRQQVKWKRFKTQYSQRLLVNRNLTSGTRLRDVPRYWRSNVDVPRALL</sequence>
<dbReference type="PANTHER" id="PTHR23011:SF41">
    <property type="entry name" value="CYCLIC NUCLEOTIDE-BINDING DOMAIN-CONTAINING PROTEIN"/>
    <property type="match status" value="1"/>
</dbReference>
<dbReference type="SUPFAM" id="SSF51206">
    <property type="entry name" value="cAMP-binding domain-like"/>
    <property type="match status" value="1"/>
</dbReference>
<dbReference type="PANTHER" id="PTHR23011">
    <property type="entry name" value="CYCLIC NUCLEOTIDE-BINDING DOMAIN CONTAINING PROTEIN"/>
    <property type="match status" value="1"/>
</dbReference>
<reference evidence="1 2" key="1">
    <citation type="submission" date="2024-03" db="EMBL/GenBank/DDBJ databases">
        <title>Adaptation during the transition from Ophiocordyceps entomopathogen to insect associate is accompanied by gene loss and intensified selection.</title>
        <authorList>
            <person name="Ward C.M."/>
            <person name="Onetto C.A."/>
            <person name="Borneman A.R."/>
        </authorList>
    </citation>
    <scope>NUCLEOTIDE SEQUENCE [LARGE SCALE GENOMIC DNA]</scope>
    <source>
        <strain evidence="1">AWRI1</strain>
        <tissue evidence="1">Single Adult Female</tissue>
    </source>
</reference>
<comment type="caution">
    <text evidence="1">The sequence shown here is derived from an EMBL/GenBank/DDBJ whole genome shotgun (WGS) entry which is preliminary data.</text>
</comment>
<dbReference type="InterPro" id="IPR014710">
    <property type="entry name" value="RmlC-like_jellyroll"/>
</dbReference>
<evidence type="ECO:0000313" key="2">
    <source>
        <dbReference type="Proteomes" id="UP001367676"/>
    </source>
</evidence>
<evidence type="ECO:0000313" key="1">
    <source>
        <dbReference type="EMBL" id="KAK7592857.1"/>
    </source>
</evidence>
<gene>
    <name evidence="1" type="ORF">V9T40_007609</name>
</gene>
<proteinExistence type="predicted"/>
<keyword evidence="2" id="KW-1185">Reference proteome</keyword>
<evidence type="ECO:0008006" key="3">
    <source>
        <dbReference type="Google" id="ProtNLM"/>
    </source>
</evidence>
<protein>
    <recommendedName>
        <fullName evidence="3">Cyclic nucleotide-binding domain-containing protein</fullName>
    </recommendedName>
</protein>
<dbReference type="Gene3D" id="2.60.120.10">
    <property type="entry name" value="Jelly Rolls"/>
    <property type="match status" value="1"/>
</dbReference>
<dbReference type="Proteomes" id="UP001367676">
    <property type="component" value="Unassembled WGS sequence"/>
</dbReference>
<dbReference type="AlphaFoldDB" id="A0AAN9Y4U5"/>
<dbReference type="InterPro" id="IPR018490">
    <property type="entry name" value="cNMP-bd_dom_sf"/>
</dbReference>
<dbReference type="EMBL" id="JBBCAQ010000020">
    <property type="protein sequence ID" value="KAK7592857.1"/>
    <property type="molecule type" value="Genomic_DNA"/>
</dbReference>
<name>A0AAN9Y4U5_9HEMI</name>
<accession>A0AAN9Y4U5</accession>
<organism evidence="1 2">
    <name type="scientific">Parthenolecanium corni</name>
    <dbReference type="NCBI Taxonomy" id="536013"/>
    <lineage>
        <taxon>Eukaryota</taxon>
        <taxon>Metazoa</taxon>
        <taxon>Ecdysozoa</taxon>
        <taxon>Arthropoda</taxon>
        <taxon>Hexapoda</taxon>
        <taxon>Insecta</taxon>
        <taxon>Pterygota</taxon>
        <taxon>Neoptera</taxon>
        <taxon>Paraneoptera</taxon>
        <taxon>Hemiptera</taxon>
        <taxon>Sternorrhyncha</taxon>
        <taxon>Coccoidea</taxon>
        <taxon>Coccidae</taxon>
        <taxon>Parthenolecanium</taxon>
    </lineage>
</organism>